<dbReference type="Proteomes" id="UP000010164">
    <property type="component" value="Unassembled WGS sequence"/>
</dbReference>
<sequence length="205" mass="22972">MNRLLAVCGAFLPLWLHAEPSQDPVLGLEIGQRCQSALEAEYQRGSTFIEPLYQQDGNAFAYFNTRYFGHDAQSFYSCIAGKLDLLSIRYSSDSKAALIKLFDTVYLPMRLKFGKPFYNGRALSPSIRLKAAIDPHDLRSEFMDTAIWRVSRDMTVVMSVEESLQFPGKWQFSVDLSGPVMTAFEDFNGDLSGEAAGQGVESIDR</sequence>
<reference evidence="1 2" key="1">
    <citation type="journal article" date="2012" name="J. Bacteriol.">
        <title>Genome Sequence of the Alkane-Degrading Bacterium Alcanivorax hongdengensis Type Strain A-11-3.</title>
        <authorList>
            <person name="Lai Q."/>
            <person name="Shao Z."/>
        </authorList>
    </citation>
    <scope>NUCLEOTIDE SEQUENCE [LARGE SCALE GENOMIC DNA]</scope>
    <source>
        <strain evidence="1 2">A-11-3</strain>
    </source>
</reference>
<protein>
    <submittedName>
        <fullName evidence="1">Uncharacterized protein</fullName>
    </submittedName>
</protein>
<accession>L0W842</accession>
<keyword evidence="2" id="KW-1185">Reference proteome</keyword>
<evidence type="ECO:0000313" key="2">
    <source>
        <dbReference type="Proteomes" id="UP000010164"/>
    </source>
</evidence>
<comment type="caution">
    <text evidence="1">The sequence shown here is derived from an EMBL/GenBank/DDBJ whole genome shotgun (WGS) entry which is preliminary data.</text>
</comment>
<proteinExistence type="predicted"/>
<organism evidence="1 2">
    <name type="scientific">Alcanivorax hongdengensis A-11-3</name>
    <dbReference type="NCBI Taxonomy" id="1177179"/>
    <lineage>
        <taxon>Bacteria</taxon>
        <taxon>Pseudomonadati</taxon>
        <taxon>Pseudomonadota</taxon>
        <taxon>Gammaproteobacteria</taxon>
        <taxon>Oceanospirillales</taxon>
        <taxon>Alcanivoracaceae</taxon>
        <taxon>Alcanivorax</taxon>
    </lineage>
</organism>
<dbReference type="RefSeq" id="WP_008930183.1">
    <property type="nucleotide sequence ID" value="NZ_AMRJ01000033.1"/>
</dbReference>
<name>L0W842_9GAMM</name>
<gene>
    <name evidence="1" type="ORF">A11A3_15067</name>
</gene>
<dbReference type="PATRIC" id="fig|1177179.3.peg.2965"/>
<evidence type="ECO:0000313" key="1">
    <source>
        <dbReference type="EMBL" id="EKF73134.1"/>
    </source>
</evidence>
<dbReference type="AlphaFoldDB" id="L0W842"/>
<dbReference type="EMBL" id="AMRJ01000033">
    <property type="protein sequence ID" value="EKF73134.1"/>
    <property type="molecule type" value="Genomic_DNA"/>
</dbReference>